<dbReference type="SUPFAM" id="SSF55681">
    <property type="entry name" value="Class II aaRS and biotin synthetases"/>
    <property type="match status" value="1"/>
</dbReference>
<dbReference type="GO" id="GO:0004826">
    <property type="term" value="F:phenylalanine-tRNA ligase activity"/>
    <property type="evidence" value="ECO:0007669"/>
    <property type="project" value="UniProtKB-EC"/>
</dbReference>
<feature type="domain" description="B5" evidence="11">
    <location>
        <begin position="241"/>
        <end position="326"/>
    </location>
</feature>
<dbReference type="InterPro" id="IPR005146">
    <property type="entry name" value="B3/B4_tRNA-bd"/>
</dbReference>
<keyword evidence="8" id="KW-0648">Protein biosynthesis</keyword>
<dbReference type="PROSITE" id="PS51447">
    <property type="entry name" value="FDX_ACB"/>
    <property type="match status" value="1"/>
</dbReference>
<evidence type="ECO:0000256" key="7">
    <source>
        <dbReference type="ARBA" id="ARBA00022842"/>
    </source>
</evidence>
<proteinExistence type="predicted"/>
<dbReference type="SMART" id="SM00874">
    <property type="entry name" value="B5"/>
    <property type="match status" value="1"/>
</dbReference>
<evidence type="ECO:0000259" key="11">
    <source>
        <dbReference type="PROSITE" id="PS51483"/>
    </source>
</evidence>
<dbReference type="GeneID" id="33354364"/>
<comment type="cofactor">
    <cofactor evidence="1">
        <name>Mg(2+)</name>
        <dbReference type="ChEBI" id="CHEBI:18420"/>
    </cofactor>
</comment>
<evidence type="ECO:0000256" key="2">
    <source>
        <dbReference type="ARBA" id="ARBA00012814"/>
    </source>
</evidence>
<reference evidence="12" key="1">
    <citation type="journal article" date="2017" name="J. Phycol.">
        <title>Analysis of chloroplast genomes and a supermatrix inform reclassification of the Rhodomelaceae (Rhodophyta).</title>
        <authorList>
            <person name="Diaz-Tapia P."/>
            <person name="Maggs C.A."/>
            <person name="West J.A."/>
            <person name="Verbruggen H."/>
        </authorList>
    </citation>
    <scope>NUCLEOTIDE SEQUENCE</scope>
    <source>
        <strain evidence="12">JW3079</strain>
    </source>
</reference>
<dbReference type="SUPFAM" id="SSF54991">
    <property type="entry name" value="Anticodon-binding domain of PheRS"/>
    <property type="match status" value="1"/>
</dbReference>
<geneLocation type="chloroplast" evidence="12"/>
<dbReference type="InterPro" id="IPR005147">
    <property type="entry name" value="tRNA_synthase_B5-dom"/>
</dbReference>
<evidence type="ECO:0000256" key="1">
    <source>
        <dbReference type="ARBA" id="ARBA00001946"/>
    </source>
</evidence>
<dbReference type="InterPro" id="IPR045060">
    <property type="entry name" value="Phe-tRNA-ligase_IIc_bsu"/>
</dbReference>
<dbReference type="SMART" id="SM00896">
    <property type="entry name" value="FDX-ACB"/>
    <property type="match status" value="1"/>
</dbReference>
<dbReference type="InterPro" id="IPR005121">
    <property type="entry name" value="Fdx_antiC-bd"/>
</dbReference>
<dbReference type="AlphaFoldDB" id="A0A1Z1M5N5"/>
<dbReference type="RefSeq" id="YP_009392777.1">
    <property type="nucleotide sequence ID" value="NC_035264.1"/>
</dbReference>
<keyword evidence="12" id="KW-0934">Plastid</keyword>
<keyword evidence="4" id="KW-0479">Metal-binding</keyword>
<dbReference type="GO" id="GO:0009328">
    <property type="term" value="C:phenylalanine-tRNA ligase complex"/>
    <property type="evidence" value="ECO:0007669"/>
    <property type="project" value="TreeGrafter"/>
</dbReference>
<dbReference type="Gene3D" id="3.30.70.380">
    <property type="entry name" value="Ferrodoxin-fold anticodon-binding domain"/>
    <property type="match status" value="1"/>
</dbReference>
<protein>
    <recommendedName>
        <fullName evidence="2">phenylalanine--tRNA ligase</fullName>
        <ecNumber evidence="2">6.1.1.20</ecNumber>
    </recommendedName>
</protein>
<dbReference type="InterPro" id="IPR045864">
    <property type="entry name" value="aa-tRNA-synth_II/BPL/LPL"/>
</dbReference>
<evidence type="ECO:0000256" key="9">
    <source>
        <dbReference type="ARBA" id="ARBA00023146"/>
    </source>
</evidence>
<evidence type="ECO:0000256" key="3">
    <source>
        <dbReference type="ARBA" id="ARBA00022598"/>
    </source>
</evidence>
<evidence type="ECO:0000256" key="6">
    <source>
        <dbReference type="ARBA" id="ARBA00022840"/>
    </source>
</evidence>
<dbReference type="GO" id="GO:0000287">
    <property type="term" value="F:magnesium ion binding"/>
    <property type="evidence" value="ECO:0007669"/>
    <property type="project" value="InterPro"/>
</dbReference>
<dbReference type="Gene3D" id="3.30.930.10">
    <property type="entry name" value="Bira Bifunctional Protein, Domain 2"/>
    <property type="match status" value="1"/>
</dbReference>
<evidence type="ECO:0000256" key="4">
    <source>
        <dbReference type="ARBA" id="ARBA00022723"/>
    </source>
</evidence>
<keyword evidence="6" id="KW-0067">ATP-binding</keyword>
<dbReference type="EC" id="6.1.1.20" evidence="2"/>
<dbReference type="PROSITE" id="PS51483">
    <property type="entry name" value="B5"/>
    <property type="match status" value="1"/>
</dbReference>
<dbReference type="CDD" id="cd00769">
    <property type="entry name" value="PheRS_beta_core"/>
    <property type="match status" value="1"/>
</dbReference>
<dbReference type="Pfam" id="PF03484">
    <property type="entry name" value="B5"/>
    <property type="match status" value="1"/>
</dbReference>
<dbReference type="InterPro" id="IPR020825">
    <property type="entry name" value="Phe-tRNA_synthase-like_B3/B4"/>
</dbReference>
<dbReference type="PANTHER" id="PTHR10947">
    <property type="entry name" value="PHENYLALANYL-TRNA SYNTHETASE BETA CHAIN AND LEUCINE-RICH REPEAT-CONTAINING PROTEIN 47"/>
    <property type="match status" value="1"/>
</dbReference>
<dbReference type="InterPro" id="IPR009061">
    <property type="entry name" value="DNA-bd_dom_put_sf"/>
</dbReference>
<dbReference type="Pfam" id="PF17759">
    <property type="entry name" value="tRNA_synthFbeta"/>
    <property type="match status" value="1"/>
</dbReference>
<gene>
    <name evidence="12" type="primary">syfB</name>
</gene>
<dbReference type="InterPro" id="IPR036690">
    <property type="entry name" value="Fdx_antiC-bd_sf"/>
</dbReference>
<dbReference type="InterPro" id="IPR041616">
    <property type="entry name" value="PheRS_beta_core"/>
</dbReference>
<evidence type="ECO:0000313" key="12">
    <source>
        <dbReference type="EMBL" id="ARW61339.1"/>
    </source>
</evidence>
<keyword evidence="3 12" id="KW-0436">Ligase</keyword>
<keyword evidence="12" id="KW-0150">Chloroplast</keyword>
<evidence type="ECO:0000256" key="5">
    <source>
        <dbReference type="ARBA" id="ARBA00022741"/>
    </source>
</evidence>
<dbReference type="GO" id="GO:0005524">
    <property type="term" value="F:ATP binding"/>
    <property type="evidence" value="ECO:0007669"/>
    <property type="project" value="UniProtKB-KW"/>
</dbReference>
<dbReference type="GO" id="GO:0006432">
    <property type="term" value="P:phenylalanyl-tRNA aminoacylation"/>
    <property type="evidence" value="ECO:0007669"/>
    <property type="project" value="InterPro"/>
</dbReference>
<keyword evidence="9" id="KW-0030">Aminoacyl-tRNA synthetase</keyword>
<dbReference type="SUPFAM" id="SSF56037">
    <property type="entry name" value="PheT/TilS domain"/>
    <property type="match status" value="1"/>
</dbReference>
<dbReference type="Gene3D" id="3.30.56.10">
    <property type="match status" value="2"/>
</dbReference>
<sequence>MKLSWKLLNELINLNNIKSSDFQEKLTLSGIEINEVKEDYEIQDKLINLNITANRKELYSSINLAKEISIIFSVPLKVKPINLKYVKNNTQIINLSQKIFYLKLNFITNIKKNQSPKWLINYLNACHVKSNDLFSDIQNYIQIKWGHKINILPANNIEQQLIDLNIISLQNNLGNENFKQQKTFFKTNNFKILIIYIHKHKDTTYYAEYFTNAYNETIKIISTYTKATIGKSYEQWSKTKNLEYILEIKKNKINKTLGTVKNKAFNFLSTTDILNTLDKLNFYPKYLKNLKIFKVSIPAYRLHDLKRDIDIIEEIGKIYGFKYFLSSLVLNKQKGSTSINYLQRKKIRHLLRNLGFNEVINCSLIDTKNNLSKSRPIILYNPITKEQEALRSNIIENLLENFRHNIKHKNFRIEIFEIGKVFEKNIKKQYIEKTNLALLFSNSNFTRRKWSDKPQIITWFQAKGIIETLLEQLNVEVILKKICPKDNKACITKNNYLFHPMKKVGIYNSYNEELIGIFGELSKKYDVKLNNNTIYIFEINIEKLNRTIKTNKNLNFSIEKYSPYPSVTRDISIKINKYKSINNIKKFILEKNKTLIESVEIFNEYYDKSSNSRFVGLRIIYRANNRTLNNKDIKNIDINIQNLLNELKTV</sequence>
<evidence type="ECO:0000256" key="8">
    <source>
        <dbReference type="ARBA" id="ARBA00022917"/>
    </source>
</evidence>
<keyword evidence="5" id="KW-0547">Nucleotide-binding</keyword>
<dbReference type="EMBL" id="MF101417">
    <property type="protein sequence ID" value="ARW61339.1"/>
    <property type="molecule type" value="Genomic_DNA"/>
</dbReference>
<dbReference type="SUPFAM" id="SSF46955">
    <property type="entry name" value="Putative DNA-binding domain"/>
    <property type="match status" value="2"/>
</dbReference>
<dbReference type="Pfam" id="PF03147">
    <property type="entry name" value="FDX-ACB"/>
    <property type="match status" value="1"/>
</dbReference>
<keyword evidence="7" id="KW-0460">Magnesium</keyword>
<feature type="domain" description="FDX-ACB" evidence="10">
    <location>
        <begin position="562"/>
        <end position="650"/>
    </location>
</feature>
<accession>A0A1Z1M5N5</accession>
<dbReference type="GO" id="GO:0003723">
    <property type="term" value="F:RNA binding"/>
    <property type="evidence" value="ECO:0007669"/>
    <property type="project" value="InterPro"/>
</dbReference>
<organism evidence="12">
    <name type="scientific">Bostrychia tenella</name>
    <dbReference type="NCBI Taxonomy" id="324755"/>
    <lineage>
        <taxon>Eukaryota</taxon>
        <taxon>Rhodophyta</taxon>
        <taxon>Florideophyceae</taxon>
        <taxon>Rhodymeniophycidae</taxon>
        <taxon>Ceramiales</taxon>
        <taxon>Rhodomelaceae</taxon>
        <taxon>Bostrychia</taxon>
    </lineage>
</organism>
<dbReference type="Gene3D" id="3.50.40.10">
    <property type="entry name" value="Phenylalanyl-trna Synthetase, Chain B, domain 3"/>
    <property type="match status" value="1"/>
</dbReference>
<name>A0A1Z1M5N5_9FLOR</name>
<evidence type="ECO:0000259" key="10">
    <source>
        <dbReference type="PROSITE" id="PS51447"/>
    </source>
</evidence>
<dbReference type="Pfam" id="PF03483">
    <property type="entry name" value="B3_4"/>
    <property type="match status" value="1"/>
</dbReference>
<dbReference type="PANTHER" id="PTHR10947:SF0">
    <property type="entry name" value="PHENYLALANINE--TRNA LIGASE BETA SUBUNIT"/>
    <property type="match status" value="1"/>
</dbReference>